<dbReference type="PANTHER" id="PTHR43811:SF19">
    <property type="entry name" value="39 KDA FK506-BINDING NUCLEAR PROTEIN"/>
    <property type="match status" value="1"/>
</dbReference>
<keyword evidence="4 6" id="KW-0697">Rotamase</keyword>
<evidence type="ECO:0000256" key="6">
    <source>
        <dbReference type="PROSITE-ProRule" id="PRU00277"/>
    </source>
</evidence>
<feature type="domain" description="PPIase FKBP-type" evidence="8">
    <location>
        <begin position="235"/>
        <end position="323"/>
    </location>
</feature>
<evidence type="ECO:0000313" key="9">
    <source>
        <dbReference type="EMBL" id="THG33401.1"/>
    </source>
</evidence>
<dbReference type="Proteomes" id="UP000309133">
    <property type="component" value="Unassembled WGS sequence"/>
</dbReference>
<dbReference type="Pfam" id="PF00254">
    <property type="entry name" value="FKBP_C"/>
    <property type="match status" value="1"/>
</dbReference>
<dbReference type="Gene3D" id="3.10.50.40">
    <property type="match status" value="2"/>
</dbReference>
<accession>A0A4S4FSW3</accession>
<organism evidence="9 10">
    <name type="scientific">Naasia lichenicola</name>
    <dbReference type="NCBI Taxonomy" id="2565933"/>
    <lineage>
        <taxon>Bacteria</taxon>
        <taxon>Bacillati</taxon>
        <taxon>Actinomycetota</taxon>
        <taxon>Actinomycetes</taxon>
        <taxon>Micrococcales</taxon>
        <taxon>Microbacteriaceae</taxon>
        <taxon>Naasia</taxon>
    </lineage>
</organism>
<evidence type="ECO:0000256" key="5">
    <source>
        <dbReference type="ARBA" id="ARBA00023235"/>
    </source>
</evidence>
<keyword evidence="10" id="KW-1185">Reference proteome</keyword>
<gene>
    <name evidence="9" type="ORF">E6C64_03370</name>
</gene>
<dbReference type="SUPFAM" id="SSF54534">
    <property type="entry name" value="FKBP-like"/>
    <property type="match status" value="2"/>
</dbReference>
<comment type="similarity">
    <text evidence="2">Belongs to the FKBP-type PPIase family.</text>
</comment>
<sequence length="324" mass="32868">MTSKTRRLARTVAALLTAATLAAGLAACSTGSASSDSCDPAATSGAASDTVTATEQFGTQPTVSFPTPLRPDTTQVSTLIEGTGKPLGDGQYVSTFLTILNGSDGSVLTQSTYTADDAASFVIDKLGIEGFKKGMECARVDSRIAITIPGDEAFTDDNRPTGLAAGDSIVIVVDITAAYLAKAEGTLQFATAGLPAVVRAPDGRPGIQIPTSPKPSSLKIVDLITGDKGQVVKDGDSVIVNYTGVLWDTGEVFDSSWEKGTPIAITATDGQAIPGFVKALVGQHVGSQVLAVIPPSEGYGDTASGSIPAGSTLVFVIDILGVVG</sequence>
<dbReference type="OrthoDB" id="25996at2"/>
<feature type="signal peptide" evidence="7">
    <location>
        <begin position="1"/>
        <end position="22"/>
    </location>
</feature>
<dbReference type="EMBL" id="SSSM01000001">
    <property type="protein sequence ID" value="THG33401.1"/>
    <property type="molecule type" value="Genomic_DNA"/>
</dbReference>
<evidence type="ECO:0000256" key="4">
    <source>
        <dbReference type="ARBA" id="ARBA00023110"/>
    </source>
</evidence>
<evidence type="ECO:0000256" key="2">
    <source>
        <dbReference type="ARBA" id="ARBA00006577"/>
    </source>
</evidence>
<dbReference type="PROSITE" id="PS50059">
    <property type="entry name" value="FKBP_PPIASE"/>
    <property type="match status" value="1"/>
</dbReference>
<dbReference type="PANTHER" id="PTHR43811">
    <property type="entry name" value="FKBP-TYPE PEPTIDYL-PROLYL CIS-TRANS ISOMERASE FKPA"/>
    <property type="match status" value="1"/>
</dbReference>
<reference evidence="9 10" key="1">
    <citation type="submission" date="2019-04" db="EMBL/GenBank/DDBJ databases">
        <authorList>
            <person name="Jiang L."/>
        </authorList>
    </citation>
    <scope>NUCLEOTIDE SEQUENCE [LARGE SCALE GENOMIC DNA]</scope>
    <source>
        <strain evidence="9 10">YIM 131853</strain>
    </source>
</reference>
<dbReference type="EC" id="5.2.1.8" evidence="3 6"/>
<comment type="catalytic activity">
    <reaction evidence="1 6">
        <text>[protein]-peptidylproline (omega=180) = [protein]-peptidylproline (omega=0)</text>
        <dbReference type="Rhea" id="RHEA:16237"/>
        <dbReference type="Rhea" id="RHEA-COMP:10747"/>
        <dbReference type="Rhea" id="RHEA-COMP:10748"/>
        <dbReference type="ChEBI" id="CHEBI:83833"/>
        <dbReference type="ChEBI" id="CHEBI:83834"/>
        <dbReference type="EC" id="5.2.1.8"/>
    </reaction>
</comment>
<name>A0A4S4FSW3_9MICO</name>
<feature type="chain" id="PRO_5038568629" description="peptidylprolyl isomerase" evidence="7">
    <location>
        <begin position="23"/>
        <end position="324"/>
    </location>
</feature>
<keyword evidence="5 6" id="KW-0413">Isomerase</keyword>
<evidence type="ECO:0000256" key="1">
    <source>
        <dbReference type="ARBA" id="ARBA00000971"/>
    </source>
</evidence>
<dbReference type="PROSITE" id="PS51257">
    <property type="entry name" value="PROKAR_LIPOPROTEIN"/>
    <property type="match status" value="1"/>
</dbReference>
<dbReference type="RefSeq" id="WP_136426183.1">
    <property type="nucleotide sequence ID" value="NZ_SSSM01000001.1"/>
</dbReference>
<keyword evidence="7" id="KW-0732">Signal</keyword>
<dbReference type="InterPro" id="IPR046357">
    <property type="entry name" value="PPIase_dom_sf"/>
</dbReference>
<comment type="caution">
    <text evidence="9">The sequence shown here is derived from an EMBL/GenBank/DDBJ whole genome shotgun (WGS) entry which is preliminary data.</text>
</comment>
<protein>
    <recommendedName>
        <fullName evidence="3 6">peptidylprolyl isomerase</fullName>
        <ecNumber evidence="3 6">5.2.1.8</ecNumber>
    </recommendedName>
</protein>
<evidence type="ECO:0000256" key="7">
    <source>
        <dbReference type="SAM" id="SignalP"/>
    </source>
</evidence>
<evidence type="ECO:0000313" key="10">
    <source>
        <dbReference type="Proteomes" id="UP000309133"/>
    </source>
</evidence>
<dbReference type="AlphaFoldDB" id="A0A4S4FSW3"/>
<proteinExistence type="inferred from homology"/>
<dbReference type="GO" id="GO:0003755">
    <property type="term" value="F:peptidyl-prolyl cis-trans isomerase activity"/>
    <property type="evidence" value="ECO:0007669"/>
    <property type="project" value="UniProtKB-KW"/>
</dbReference>
<dbReference type="InterPro" id="IPR001179">
    <property type="entry name" value="PPIase_FKBP_dom"/>
</dbReference>
<evidence type="ECO:0000256" key="3">
    <source>
        <dbReference type="ARBA" id="ARBA00013194"/>
    </source>
</evidence>
<evidence type="ECO:0000259" key="8">
    <source>
        <dbReference type="PROSITE" id="PS50059"/>
    </source>
</evidence>